<dbReference type="EMBL" id="BBPA01000070">
    <property type="protein sequence ID" value="GAL95241.1"/>
    <property type="molecule type" value="Genomic_DNA"/>
</dbReference>
<dbReference type="RefSeq" id="WP_045361583.1">
    <property type="nucleotide sequence ID" value="NZ_BBPA01000070.1"/>
</dbReference>
<dbReference type="GO" id="GO:0015979">
    <property type="term" value="P:photosynthesis"/>
    <property type="evidence" value="ECO:0007669"/>
    <property type="project" value="InterPro"/>
</dbReference>
<evidence type="ECO:0000313" key="3">
    <source>
        <dbReference type="EMBL" id="GAL95241.1"/>
    </source>
</evidence>
<evidence type="ECO:0000256" key="1">
    <source>
        <dbReference type="SAM" id="SignalP"/>
    </source>
</evidence>
<dbReference type="PANTHER" id="PTHR31407">
    <property type="match status" value="1"/>
</dbReference>
<evidence type="ECO:0000259" key="2">
    <source>
        <dbReference type="Pfam" id="PF01789"/>
    </source>
</evidence>
<feature type="signal peptide" evidence="1">
    <location>
        <begin position="1"/>
        <end position="25"/>
    </location>
</feature>
<sequence length="182" mass="20401">MIKSLLATFLLITTLLLTGCTTPIAGLQGYTSGSQGYQFLYPKGWTQVDVKKVAGVDVVFHDLIETSENLSVIINPVPDNKTLTDLGTPSEVGYRLLKNNSLNPNLDKEVELIRSESHQIDGQDYYILEYQVKLPNGQERHNLASVTVNNNKLYSFNLSTSQKRWTQIQELFETIVDSFSVS</sequence>
<dbReference type="NCBIfam" id="NF040946">
    <property type="entry name" value="PSII_PsbP"/>
    <property type="match status" value="1"/>
</dbReference>
<accession>A0A0A1W129</accession>
<feature type="domain" description="PsbP C-terminal" evidence="2">
    <location>
        <begin position="26"/>
        <end position="181"/>
    </location>
</feature>
<protein>
    <submittedName>
        <fullName evidence="3">Photosystem II oxygen evolving complex protein PsbP</fullName>
    </submittedName>
</protein>
<dbReference type="InterPro" id="IPR016123">
    <property type="entry name" value="Mog1/PsbP_a/b/a-sand"/>
</dbReference>
<keyword evidence="1" id="KW-0732">Signal</keyword>
<organism evidence="3 4">
    <name type="scientific">Microcystis aeruginosa NIES-44</name>
    <dbReference type="NCBI Taxonomy" id="449439"/>
    <lineage>
        <taxon>Bacteria</taxon>
        <taxon>Bacillati</taxon>
        <taxon>Cyanobacteriota</taxon>
        <taxon>Cyanophyceae</taxon>
        <taxon>Oscillatoriophycideae</taxon>
        <taxon>Chroococcales</taxon>
        <taxon>Microcystaceae</taxon>
        <taxon>Microcystis</taxon>
    </lineage>
</organism>
<dbReference type="GO" id="GO:0005509">
    <property type="term" value="F:calcium ion binding"/>
    <property type="evidence" value="ECO:0007669"/>
    <property type="project" value="InterPro"/>
</dbReference>
<name>A0A0A1W129_MICAE</name>
<dbReference type="SUPFAM" id="SSF55724">
    <property type="entry name" value="Mog1p/PsbP-like"/>
    <property type="match status" value="1"/>
</dbReference>
<comment type="caution">
    <text evidence="3">The sequence shown here is derived from an EMBL/GenBank/DDBJ whole genome shotgun (WGS) entry which is preliminary data.</text>
</comment>
<dbReference type="AlphaFoldDB" id="A0A0A1W129"/>
<dbReference type="GO" id="GO:0019898">
    <property type="term" value="C:extrinsic component of membrane"/>
    <property type="evidence" value="ECO:0007669"/>
    <property type="project" value="InterPro"/>
</dbReference>
<dbReference type="Pfam" id="PF01789">
    <property type="entry name" value="PsbP"/>
    <property type="match status" value="1"/>
</dbReference>
<dbReference type="PANTHER" id="PTHR31407:SF16">
    <property type="entry name" value="PSBP DOMAIN-CONTAINING PROTEIN 7, CHLOROPLASTIC"/>
    <property type="match status" value="1"/>
</dbReference>
<feature type="chain" id="PRO_5001981750" evidence="1">
    <location>
        <begin position="26"/>
        <end position="182"/>
    </location>
</feature>
<evidence type="ECO:0000313" key="4">
    <source>
        <dbReference type="Proteomes" id="UP000030321"/>
    </source>
</evidence>
<reference evidence="4" key="1">
    <citation type="journal article" date="2015" name="Genome">
        <title>Whole Genome Sequence of the Non-Microcystin-Producing Microcystis aeruginosa Strain NIES-44.</title>
        <authorList>
            <person name="Okano K."/>
            <person name="Miyata N."/>
            <person name="Ozaki Y."/>
        </authorList>
    </citation>
    <scope>NUCLEOTIDE SEQUENCE [LARGE SCALE GENOMIC DNA]</scope>
    <source>
        <strain evidence="4">NIES-44</strain>
    </source>
</reference>
<dbReference type="PROSITE" id="PS51257">
    <property type="entry name" value="PROKAR_LIPOPROTEIN"/>
    <property type="match status" value="1"/>
</dbReference>
<dbReference type="InterPro" id="IPR002683">
    <property type="entry name" value="PsbP_C"/>
</dbReference>
<dbReference type="Proteomes" id="UP000030321">
    <property type="component" value="Unassembled WGS sequence"/>
</dbReference>
<proteinExistence type="predicted"/>
<dbReference type="GO" id="GO:0009654">
    <property type="term" value="C:photosystem II oxygen evolving complex"/>
    <property type="evidence" value="ECO:0007669"/>
    <property type="project" value="InterPro"/>
</dbReference>
<dbReference type="Gene3D" id="3.40.1000.10">
    <property type="entry name" value="Mog1/PsbP, alpha/beta/alpha sandwich"/>
    <property type="match status" value="1"/>
</dbReference>
<gene>
    <name evidence="3" type="ORF">N44_04096</name>
</gene>